<feature type="domain" description="DUF218" evidence="1">
    <location>
        <begin position="28"/>
        <end position="141"/>
    </location>
</feature>
<evidence type="ECO:0000259" key="1">
    <source>
        <dbReference type="Pfam" id="PF02698"/>
    </source>
</evidence>
<name>A0ABX8DAB9_9CELL</name>
<dbReference type="PANTHER" id="PTHR30336:SF20">
    <property type="entry name" value="DUF218 DOMAIN-CONTAINING PROTEIN"/>
    <property type="match status" value="1"/>
</dbReference>
<accession>A0ABX8DAB9</accession>
<dbReference type="CDD" id="cd06259">
    <property type="entry name" value="YdcF-like"/>
    <property type="match status" value="1"/>
</dbReference>
<protein>
    <submittedName>
        <fullName evidence="2">YdcF family protein</fullName>
    </submittedName>
</protein>
<dbReference type="Pfam" id="PF02698">
    <property type="entry name" value="DUF218"/>
    <property type="match status" value="1"/>
</dbReference>
<evidence type="ECO:0000313" key="2">
    <source>
        <dbReference type="EMBL" id="QVI64399.1"/>
    </source>
</evidence>
<dbReference type="InterPro" id="IPR051599">
    <property type="entry name" value="Cell_Envelope_Assoc"/>
</dbReference>
<dbReference type="Gene3D" id="3.40.50.620">
    <property type="entry name" value="HUPs"/>
    <property type="match status" value="1"/>
</dbReference>
<dbReference type="EMBL" id="CP074405">
    <property type="protein sequence ID" value="QVI64399.1"/>
    <property type="molecule type" value="Genomic_DNA"/>
</dbReference>
<dbReference type="InterPro" id="IPR003848">
    <property type="entry name" value="DUF218"/>
</dbReference>
<dbReference type="Proteomes" id="UP000677804">
    <property type="component" value="Chromosome"/>
</dbReference>
<keyword evidence="3" id="KW-1185">Reference proteome</keyword>
<gene>
    <name evidence="2" type="ORF">KG103_18630</name>
</gene>
<evidence type="ECO:0000313" key="3">
    <source>
        <dbReference type="Proteomes" id="UP000677804"/>
    </source>
</evidence>
<dbReference type="InterPro" id="IPR014729">
    <property type="entry name" value="Rossmann-like_a/b/a_fold"/>
</dbReference>
<proteinExistence type="predicted"/>
<reference evidence="2 3" key="1">
    <citation type="submission" date="2021-05" db="EMBL/GenBank/DDBJ databases">
        <title>Novel species in genus Cellulomonas.</title>
        <authorList>
            <person name="Zhang G."/>
        </authorList>
    </citation>
    <scope>NUCLEOTIDE SEQUENCE [LARGE SCALE GENOMIC DNA]</scope>
    <source>
        <strain evidence="3">zg-ZUI222</strain>
    </source>
</reference>
<dbReference type="PANTHER" id="PTHR30336">
    <property type="entry name" value="INNER MEMBRANE PROTEIN, PROBABLE PERMEASE"/>
    <property type="match status" value="1"/>
</dbReference>
<organism evidence="2 3">
    <name type="scientific">Cellulomonas wangleii</name>
    <dbReference type="NCBI Taxonomy" id="2816956"/>
    <lineage>
        <taxon>Bacteria</taxon>
        <taxon>Bacillati</taxon>
        <taxon>Actinomycetota</taxon>
        <taxon>Actinomycetes</taxon>
        <taxon>Micrococcales</taxon>
        <taxon>Cellulomonadaceae</taxon>
        <taxon>Cellulomonas</taxon>
    </lineage>
</organism>
<sequence>MSAVWAELVHWRASRRRLGQGRVGDGTDAVVVLGYRSRGNRVNAVNRYRVRAGLRSLDPAAGRSVLVLCGGPTAGDVPEADLLERHARRLGYTGAVRLDRTSRTTWENIENAIPLIEDAHSIAIVSSSLHAEKARAYLWRQRPDLADRLRRGADHRFGEVTWAKPAAAVLGLWNLRGLSTAGR</sequence>